<dbReference type="EMBL" id="VNHW01000015">
    <property type="protein sequence ID" value="TYP83817.1"/>
    <property type="molecule type" value="Genomic_DNA"/>
</dbReference>
<dbReference type="PROSITE" id="PS51257">
    <property type="entry name" value="PROKAR_LIPOPROTEIN"/>
    <property type="match status" value="1"/>
</dbReference>
<feature type="chain" id="PRO_5039072501" evidence="3">
    <location>
        <begin position="23"/>
        <end position="384"/>
    </location>
</feature>
<dbReference type="RefSeq" id="WP_166534752.1">
    <property type="nucleotide sequence ID" value="NZ_VNHW01000015.1"/>
</dbReference>
<dbReference type="GO" id="GO:0030288">
    <property type="term" value="C:outer membrane-bounded periplasmic space"/>
    <property type="evidence" value="ECO:0007669"/>
    <property type="project" value="TreeGrafter"/>
</dbReference>
<evidence type="ECO:0000259" key="4">
    <source>
        <dbReference type="Pfam" id="PF13407"/>
    </source>
</evidence>
<evidence type="ECO:0000313" key="5">
    <source>
        <dbReference type="EMBL" id="TYP83817.1"/>
    </source>
</evidence>
<dbReference type="Proteomes" id="UP000322499">
    <property type="component" value="Unassembled WGS sequence"/>
</dbReference>
<comment type="subcellular location">
    <subcellularLocation>
        <location evidence="1">Cell envelope</location>
    </subcellularLocation>
</comment>
<keyword evidence="6" id="KW-1185">Reference proteome</keyword>
<dbReference type="InterPro" id="IPR028082">
    <property type="entry name" value="Peripla_BP_I"/>
</dbReference>
<dbReference type="SUPFAM" id="SSF53822">
    <property type="entry name" value="Periplasmic binding protein-like I"/>
    <property type="match status" value="1"/>
</dbReference>
<dbReference type="NCBIfam" id="NF040907">
    <property type="entry name" value="ChvE"/>
    <property type="match status" value="1"/>
</dbReference>
<dbReference type="Pfam" id="PF13407">
    <property type="entry name" value="Peripla_BP_4"/>
    <property type="match status" value="1"/>
</dbReference>
<gene>
    <name evidence="5" type="ORF">BD833_11557</name>
</gene>
<evidence type="ECO:0000256" key="2">
    <source>
        <dbReference type="ARBA" id="ARBA00022729"/>
    </source>
</evidence>
<protein>
    <submittedName>
        <fullName evidence="5">Monosaccharide ABC transporter substrate-binding protein (CUT2 family)</fullName>
    </submittedName>
</protein>
<feature type="signal peptide" evidence="3">
    <location>
        <begin position="1"/>
        <end position="22"/>
    </location>
</feature>
<dbReference type="CDD" id="cd19994">
    <property type="entry name" value="PBP1_ChvE"/>
    <property type="match status" value="1"/>
</dbReference>
<dbReference type="PANTHER" id="PTHR30036:SF1">
    <property type="entry name" value="D-XYLOSE-BINDING PERIPLASMIC PROTEIN"/>
    <property type="match status" value="1"/>
</dbReference>
<dbReference type="AlphaFoldDB" id="A0A5S5CN93"/>
<evidence type="ECO:0000313" key="6">
    <source>
        <dbReference type="Proteomes" id="UP000322499"/>
    </source>
</evidence>
<name>A0A5S5CN93_9ACTN</name>
<accession>A0A5S5CN93</accession>
<dbReference type="PANTHER" id="PTHR30036">
    <property type="entry name" value="D-XYLOSE-BINDING PERIPLASMIC PROTEIN"/>
    <property type="match status" value="1"/>
</dbReference>
<keyword evidence="2 3" id="KW-0732">Signal</keyword>
<feature type="domain" description="Periplasmic binding protein" evidence="4">
    <location>
        <begin position="42"/>
        <end position="331"/>
    </location>
</feature>
<organism evidence="5 6">
    <name type="scientific">Blastococcus xanthinilyticus</name>
    <dbReference type="NCBI Taxonomy" id="1564164"/>
    <lineage>
        <taxon>Bacteria</taxon>
        <taxon>Bacillati</taxon>
        <taxon>Actinomycetota</taxon>
        <taxon>Actinomycetes</taxon>
        <taxon>Geodermatophilales</taxon>
        <taxon>Geodermatophilaceae</taxon>
        <taxon>Blastococcus</taxon>
    </lineage>
</organism>
<dbReference type="InterPro" id="IPR049784">
    <property type="entry name" value="ChvE-like"/>
</dbReference>
<dbReference type="InterPro" id="IPR025997">
    <property type="entry name" value="SBP_2_dom"/>
</dbReference>
<evidence type="ECO:0000256" key="3">
    <source>
        <dbReference type="SAM" id="SignalP"/>
    </source>
</evidence>
<dbReference type="InterPro" id="IPR050555">
    <property type="entry name" value="Bact_Solute-Bind_Prot2"/>
</dbReference>
<dbReference type="Gene3D" id="3.40.50.2300">
    <property type="match status" value="2"/>
</dbReference>
<proteinExistence type="predicted"/>
<comment type="caution">
    <text evidence="5">The sequence shown here is derived from an EMBL/GenBank/DDBJ whole genome shotgun (WGS) entry which is preliminary data.</text>
</comment>
<dbReference type="GO" id="GO:0030246">
    <property type="term" value="F:carbohydrate binding"/>
    <property type="evidence" value="ECO:0007669"/>
    <property type="project" value="TreeGrafter"/>
</dbReference>
<reference evidence="5 6" key="1">
    <citation type="submission" date="2019-07" db="EMBL/GenBank/DDBJ databases">
        <title>Genomic Encyclopedia of Archaeal and Bacterial Type Strains, Phase II (KMG-II): from individual species to whole genera.</title>
        <authorList>
            <person name="Goeker M."/>
        </authorList>
    </citation>
    <scope>NUCLEOTIDE SEQUENCE [LARGE SCALE GENOMIC DNA]</scope>
    <source>
        <strain evidence="5 6">DSM 46842</strain>
    </source>
</reference>
<evidence type="ECO:0000256" key="1">
    <source>
        <dbReference type="ARBA" id="ARBA00004196"/>
    </source>
</evidence>
<sequence>MSKRLGLTTLGATLALTLAACGGEGAGSTTDTANADPEDLSIGVSMPTQTSERWIADGENVEEQLQEAGYDVELRYANDDIPTQAQQIDTMITQGVDALIVAAIDGTALSSQLDNAAAKGIPVISYDRLIRDTDNVDFYVSFDNFKVGVAQGESLLKGLGVLDENGERTDAAGPFNIELFAGSLDDNNAHFFWDGAMPVLQPLIDDGTLVVPSGQTGIEQAAILRWSQEGAQRRMEDLLTSTYSGGTVLNGVLSPYDGLSRGIITALENSGYGPTITASGKPMPIVTGQDAEIASVKLIDDEVQYSTIFKDTRLLAEQAVAAAQAYLEGEEPEPNDTESYNNGMKVVPSYLLPVETVTKDNITQVLVDSGYYTAEEVAAGQTAG</sequence>